<dbReference type="AlphaFoldDB" id="A0A505CUD5"/>
<evidence type="ECO:0000313" key="10">
    <source>
        <dbReference type="EMBL" id="TPQ15683.1"/>
    </source>
</evidence>
<dbReference type="CDD" id="cd06261">
    <property type="entry name" value="TM_PBP2"/>
    <property type="match status" value="1"/>
</dbReference>
<keyword evidence="5 7" id="KW-1133">Transmembrane helix</keyword>
<dbReference type="GO" id="GO:0055085">
    <property type="term" value="P:transmembrane transport"/>
    <property type="evidence" value="ECO:0007669"/>
    <property type="project" value="InterPro"/>
</dbReference>
<proteinExistence type="inferred from homology"/>
<dbReference type="Gene3D" id="1.10.3720.10">
    <property type="entry name" value="MetI-like"/>
    <property type="match status" value="1"/>
</dbReference>
<organism evidence="10 11">
    <name type="scientific">Streptomyces sporangiiformans</name>
    <dbReference type="NCBI Taxonomy" id="2315329"/>
    <lineage>
        <taxon>Bacteria</taxon>
        <taxon>Bacillati</taxon>
        <taxon>Actinomycetota</taxon>
        <taxon>Actinomycetes</taxon>
        <taxon>Kitasatosporales</taxon>
        <taxon>Streptomycetaceae</taxon>
        <taxon>Streptomyces</taxon>
    </lineage>
</organism>
<dbReference type="OrthoDB" id="9804439at2"/>
<dbReference type="InterPro" id="IPR000515">
    <property type="entry name" value="MetI-like"/>
</dbReference>
<evidence type="ECO:0000313" key="11">
    <source>
        <dbReference type="Proteomes" id="UP000317378"/>
    </source>
</evidence>
<evidence type="ECO:0000256" key="3">
    <source>
        <dbReference type="ARBA" id="ARBA00022475"/>
    </source>
</evidence>
<dbReference type="Proteomes" id="UP000317378">
    <property type="component" value="Unassembled WGS sequence"/>
</dbReference>
<dbReference type="PANTHER" id="PTHR43005">
    <property type="entry name" value="BLR7065 PROTEIN"/>
    <property type="match status" value="1"/>
</dbReference>
<feature type="transmembrane region" description="Helical" evidence="7">
    <location>
        <begin position="36"/>
        <end position="61"/>
    </location>
</feature>
<evidence type="ECO:0000256" key="2">
    <source>
        <dbReference type="ARBA" id="ARBA00022448"/>
    </source>
</evidence>
<keyword evidence="4 7" id="KW-0812">Transmembrane</keyword>
<feature type="transmembrane region" description="Helical" evidence="7">
    <location>
        <begin position="173"/>
        <end position="198"/>
    </location>
</feature>
<dbReference type="PANTHER" id="PTHR43005:SF1">
    <property type="entry name" value="SPERMIDINE_PUTRESCINE TRANSPORT SYSTEM PERMEASE PROTEIN"/>
    <property type="match status" value="1"/>
</dbReference>
<reference evidence="10 11" key="1">
    <citation type="submission" date="2019-06" db="EMBL/GenBank/DDBJ databases">
        <title>Streptomyces sporangiiformans sp. nov., a novel actinomycete isolated from soil in Mount Song.</title>
        <authorList>
            <person name="Han L."/>
        </authorList>
    </citation>
    <scope>NUCLEOTIDE SEQUENCE [LARGE SCALE GENOMIC DNA]</scope>
    <source>
        <strain evidence="10 11">NEAU-SSA 1</strain>
    </source>
</reference>
<accession>A0A505CUD5</accession>
<comment type="subcellular location">
    <subcellularLocation>
        <location evidence="1 7">Cell membrane</location>
        <topology evidence="1 7">Multi-pass membrane protein</topology>
    </subcellularLocation>
</comment>
<dbReference type="Pfam" id="PF00528">
    <property type="entry name" value="BPD_transp_1"/>
    <property type="match status" value="1"/>
</dbReference>
<dbReference type="EMBL" id="VCHX02000350">
    <property type="protein sequence ID" value="TPQ15683.1"/>
    <property type="molecule type" value="Genomic_DNA"/>
</dbReference>
<evidence type="ECO:0000259" key="9">
    <source>
        <dbReference type="PROSITE" id="PS50928"/>
    </source>
</evidence>
<sequence length="312" mass="34195">MPGKGAGRRRTDARPPRPAGPLSPAARARRSLLRGLPVLPSVVLLLLFLAGPIAYCVYYAFTDMRLTGASGARFVGFDNFTKAFGDPDFFNAVWLTLVFTVVSSIIGQNTLGLGLAALLQKASRGVRSVASTLVLAAWVIPEVVAAYLLYVFFRKEGELNSILSFLHLPQQNWLYTLPILAVSVANVWRGTAFSMLVYSAALKEIPQEITEAAEVDGAGRWHRLWHITLPMIRRSIGTNLMLNTLQTLSVFGLIFVMTRGGPGNKSQTLPLYMYEQAFQNSLIGYGTAVALMLLVVGALFSVLYLRLLRTEV</sequence>
<evidence type="ECO:0000256" key="1">
    <source>
        <dbReference type="ARBA" id="ARBA00004651"/>
    </source>
</evidence>
<keyword evidence="6 7" id="KW-0472">Membrane</keyword>
<feature type="transmembrane region" description="Helical" evidence="7">
    <location>
        <begin position="240"/>
        <end position="262"/>
    </location>
</feature>
<keyword evidence="11" id="KW-1185">Reference proteome</keyword>
<feature type="transmembrane region" description="Helical" evidence="7">
    <location>
        <begin position="282"/>
        <end position="305"/>
    </location>
</feature>
<name>A0A505CUD5_9ACTN</name>
<evidence type="ECO:0000256" key="8">
    <source>
        <dbReference type="SAM" id="MobiDB-lite"/>
    </source>
</evidence>
<dbReference type="GO" id="GO:0005886">
    <property type="term" value="C:plasma membrane"/>
    <property type="evidence" value="ECO:0007669"/>
    <property type="project" value="UniProtKB-SubCell"/>
</dbReference>
<evidence type="ECO:0000256" key="6">
    <source>
        <dbReference type="ARBA" id="ARBA00023136"/>
    </source>
</evidence>
<comment type="similarity">
    <text evidence="7">Belongs to the binding-protein-dependent transport system permease family.</text>
</comment>
<feature type="transmembrane region" description="Helical" evidence="7">
    <location>
        <begin position="131"/>
        <end position="153"/>
    </location>
</feature>
<feature type="region of interest" description="Disordered" evidence="8">
    <location>
        <begin position="1"/>
        <end position="24"/>
    </location>
</feature>
<protein>
    <submittedName>
        <fullName evidence="10">Sugar ABC transporter permease</fullName>
    </submittedName>
</protein>
<gene>
    <name evidence="10" type="ORF">FGD71_046035</name>
</gene>
<keyword evidence="2 7" id="KW-0813">Transport</keyword>
<dbReference type="SUPFAM" id="SSF161098">
    <property type="entry name" value="MetI-like"/>
    <property type="match status" value="1"/>
</dbReference>
<evidence type="ECO:0000256" key="7">
    <source>
        <dbReference type="RuleBase" id="RU363032"/>
    </source>
</evidence>
<evidence type="ECO:0000256" key="4">
    <source>
        <dbReference type="ARBA" id="ARBA00022692"/>
    </source>
</evidence>
<comment type="caution">
    <text evidence="10">The sequence shown here is derived from an EMBL/GenBank/DDBJ whole genome shotgun (WGS) entry which is preliminary data.</text>
</comment>
<dbReference type="PROSITE" id="PS50928">
    <property type="entry name" value="ABC_TM1"/>
    <property type="match status" value="1"/>
</dbReference>
<feature type="transmembrane region" description="Helical" evidence="7">
    <location>
        <begin position="92"/>
        <end position="119"/>
    </location>
</feature>
<feature type="domain" description="ABC transmembrane type-1" evidence="9">
    <location>
        <begin position="94"/>
        <end position="304"/>
    </location>
</feature>
<dbReference type="InterPro" id="IPR035906">
    <property type="entry name" value="MetI-like_sf"/>
</dbReference>
<evidence type="ECO:0000256" key="5">
    <source>
        <dbReference type="ARBA" id="ARBA00022989"/>
    </source>
</evidence>
<keyword evidence="3" id="KW-1003">Cell membrane</keyword>